<dbReference type="Gene3D" id="3.90.76.10">
    <property type="entry name" value="Dipeptide-binding Protein, Domain 1"/>
    <property type="match status" value="1"/>
</dbReference>
<proteinExistence type="inferred from homology"/>
<dbReference type="AlphaFoldDB" id="A0AA37WR12"/>
<evidence type="ECO:0000313" key="4">
    <source>
        <dbReference type="EMBL" id="GLS69504.1"/>
    </source>
</evidence>
<dbReference type="InterPro" id="IPR000914">
    <property type="entry name" value="SBP_5_dom"/>
</dbReference>
<comment type="subcellular location">
    <subcellularLocation>
        <location evidence="1">Periplasm</location>
    </subcellularLocation>
</comment>
<dbReference type="Gene3D" id="3.40.190.10">
    <property type="entry name" value="Periplasmic binding protein-like II"/>
    <property type="match status" value="1"/>
</dbReference>
<name>A0AA37WR12_9HYPH</name>
<sequence length="573" mass="63134">MPYAAWIRGTEVSAARLNGVRRSMRRTRFQPRDTMDLFKPTRRSLMAGGAALAALGAAGRAGAQGAAPGSLTYGISMTDLPLTTGQPDRGAGGYQFTGLTLYDPLVAWELDVANRPGKMVPGLATSWESDPADPKVWTFHLREGVAFHDGSAFDADAVIWNFDKVLNKEAPHFDQRQAAQVRPRLPGVASYRKLDAKTVQVTTKTPDSLFPYQMLWFLISSPAQYEKVGRDWAKFAFEPSGTGPFRMGQLVPRVRLELLPNAGYWNPKRVPKLSKLTLTCVPEDLARVNALLSGNVDLIESPAPDAVPRLKAAGMRVVGNDTPHVWNYHLSMLEGSPWRDLRLRKAANLAIDRAGVVELMGGLAQPAIGQVQQSSPWFGKPRFQIKTDVDAARKLVEEAGFSVKNPVKATVLIPTGGTGQMLSLPINEYVQQSWAEVGIQVEFKTVELEVAYTAWRQGAADPSLKGVSAGNIAYVTSDPFYAILRFYDSKQIAPNGVNWSHYRNPEVDSLCDKVKASLDTDEQNRLLARIHEIVVDDAVQVWVVHDTNPHALSPRVKNYVQAQHWFQDLATLA</sequence>
<dbReference type="Pfam" id="PF00496">
    <property type="entry name" value="SBP_bac_5"/>
    <property type="match status" value="1"/>
</dbReference>
<dbReference type="CDD" id="cd08495">
    <property type="entry name" value="PBP2_NikA_DppA_OppA_like_8"/>
    <property type="match status" value="1"/>
</dbReference>
<dbReference type="InterPro" id="IPR039424">
    <property type="entry name" value="SBP_5"/>
</dbReference>
<comment type="caution">
    <text evidence="4">The sequence shown here is derived from an EMBL/GenBank/DDBJ whole genome shotgun (WGS) entry which is preliminary data.</text>
</comment>
<keyword evidence="5" id="KW-1185">Reference proteome</keyword>
<evidence type="ECO:0000256" key="2">
    <source>
        <dbReference type="ARBA" id="ARBA00005695"/>
    </source>
</evidence>
<gene>
    <name evidence="4" type="ORF">GCM10007890_15170</name>
</gene>
<accession>A0AA37WR12</accession>
<evidence type="ECO:0000313" key="5">
    <source>
        <dbReference type="Proteomes" id="UP001157440"/>
    </source>
</evidence>
<dbReference type="GO" id="GO:0015833">
    <property type="term" value="P:peptide transport"/>
    <property type="evidence" value="ECO:0007669"/>
    <property type="project" value="TreeGrafter"/>
</dbReference>
<evidence type="ECO:0000256" key="1">
    <source>
        <dbReference type="ARBA" id="ARBA00004418"/>
    </source>
</evidence>
<protein>
    <submittedName>
        <fullName evidence="4">ABC transporter substrate-binding protein</fullName>
    </submittedName>
</protein>
<organism evidence="4 5">
    <name type="scientific">Methylobacterium tardum</name>
    <dbReference type="NCBI Taxonomy" id="374432"/>
    <lineage>
        <taxon>Bacteria</taxon>
        <taxon>Pseudomonadati</taxon>
        <taxon>Pseudomonadota</taxon>
        <taxon>Alphaproteobacteria</taxon>
        <taxon>Hyphomicrobiales</taxon>
        <taxon>Methylobacteriaceae</taxon>
        <taxon>Methylobacterium</taxon>
    </lineage>
</organism>
<dbReference type="PANTHER" id="PTHR30290:SF83">
    <property type="entry name" value="ABC TRANSPORTER SUBSTRATE-BINDING PROTEIN"/>
    <property type="match status" value="1"/>
</dbReference>
<dbReference type="EMBL" id="BSPL01000011">
    <property type="protein sequence ID" value="GLS69504.1"/>
    <property type="molecule type" value="Genomic_DNA"/>
</dbReference>
<evidence type="ECO:0000259" key="3">
    <source>
        <dbReference type="Pfam" id="PF00496"/>
    </source>
</evidence>
<dbReference type="GO" id="GO:1904680">
    <property type="term" value="F:peptide transmembrane transporter activity"/>
    <property type="evidence" value="ECO:0007669"/>
    <property type="project" value="TreeGrafter"/>
</dbReference>
<feature type="domain" description="Solute-binding protein family 5" evidence="3">
    <location>
        <begin position="118"/>
        <end position="471"/>
    </location>
</feature>
<comment type="similarity">
    <text evidence="2">Belongs to the bacterial solute-binding protein 5 family.</text>
</comment>
<dbReference type="PANTHER" id="PTHR30290">
    <property type="entry name" value="PERIPLASMIC BINDING COMPONENT OF ABC TRANSPORTER"/>
    <property type="match status" value="1"/>
</dbReference>
<dbReference type="SUPFAM" id="SSF53850">
    <property type="entry name" value="Periplasmic binding protein-like II"/>
    <property type="match status" value="1"/>
</dbReference>
<dbReference type="Proteomes" id="UP001157440">
    <property type="component" value="Unassembled WGS sequence"/>
</dbReference>
<dbReference type="Gene3D" id="3.10.105.10">
    <property type="entry name" value="Dipeptide-binding Protein, Domain 3"/>
    <property type="match status" value="1"/>
</dbReference>
<reference evidence="5" key="1">
    <citation type="journal article" date="2019" name="Int. J. Syst. Evol. Microbiol.">
        <title>The Global Catalogue of Microorganisms (GCM) 10K type strain sequencing project: providing services to taxonomists for standard genome sequencing and annotation.</title>
        <authorList>
            <consortium name="The Broad Institute Genomics Platform"/>
            <consortium name="The Broad Institute Genome Sequencing Center for Infectious Disease"/>
            <person name="Wu L."/>
            <person name="Ma J."/>
        </authorList>
    </citation>
    <scope>NUCLEOTIDE SEQUENCE [LARGE SCALE GENOMIC DNA]</scope>
    <source>
        <strain evidence="5">NBRC 103632</strain>
    </source>
</reference>